<evidence type="ECO:0000313" key="1">
    <source>
        <dbReference type="EMBL" id="PJE59782.1"/>
    </source>
</evidence>
<reference evidence="2" key="1">
    <citation type="submission" date="2017-09" db="EMBL/GenBank/DDBJ databases">
        <title>Depth-based differentiation of microbial function through sediment-hosted aquifers and enrichment of novel symbionts in the deep terrestrial subsurface.</title>
        <authorList>
            <person name="Probst A.J."/>
            <person name="Ladd B."/>
            <person name="Jarett J.K."/>
            <person name="Geller-Mcgrath D.E."/>
            <person name="Sieber C.M.K."/>
            <person name="Emerson J.B."/>
            <person name="Anantharaman K."/>
            <person name="Thomas B.C."/>
            <person name="Malmstrom R."/>
            <person name="Stieglmeier M."/>
            <person name="Klingl A."/>
            <person name="Woyke T."/>
            <person name="Ryan C.M."/>
            <person name="Banfield J.F."/>
        </authorList>
    </citation>
    <scope>NUCLEOTIDE SEQUENCE [LARGE SCALE GENOMIC DNA]</scope>
</reference>
<name>A0A2M8KIP0_9BACT</name>
<proteinExistence type="predicted"/>
<evidence type="ECO:0000313" key="2">
    <source>
        <dbReference type="Proteomes" id="UP000231086"/>
    </source>
</evidence>
<dbReference type="AlphaFoldDB" id="A0A2M8KIP0"/>
<protein>
    <submittedName>
        <fullName evidence="1">Uncharacterized protein</fullName>
    </submittedName>
</protein>
<accession>A0A2M8KIP0</accession>
<dbReference type="EMBL" id="PFEA01000033">
    <property type="protein sequence ID" value="PJE59782.1"/>
    <property type="molecule type" value="Genomic_DNA"/>
</dbReference>
<sequence>MEKGFEHTNSEIAQIDKPKKAVFSEIFGVAKDRVKEAVGKFLAETQTNQNPQLIDFERAVENLKDSEEISAAAGEFYKNLIPKALRKPKKEYVEKDAAGRQNISQIKSDLLSIAKTLAAYYPDQVKTLLKKAWVGFSGQESEPLTEEKSGEVLMQKVARFFKQDGEVNIIREQVLNKLAKDANFAGAQLQVQNKNNGLEIDLSHLLPDGFNFVPAKMFHYEEVLDRQEKKIKTTFMPVNLKDYRGTAGAKEEFFMVGVFNIIAYGDLTKKGGFLRLLHEISHAWQEVYGLTSAQKKFEKFYHDVGLNLNMLSWIQNELSANERKKAEFSKEYLDKLRMMGVEIIEDRTLDKSALPKAGEAKIKDEVCGSFVVKDDKIERLLTNYEKEERDAWAHAILVLRFLRKRGIDLEPQLKNINDFQEVVNGALGSYQESVEKRIEFSERKVRFTNNKTK</sequence>
<organism evidence="1 2">
    <name type="scientific">Candidatus Portnoybacteria bacterium CG10_big_fil_rev_8_21_14_0_10_44_7</name>
    <dbReference type="NCBI Taxonomy" id="1974816"/>
    <lineage>
        <taxon>Bacteria</taxon>
        <taxon>Candidatus Portnoyibacteriota</taxon>
    </lineage>
</organism>
<comment type="caution">
    <text evidence="1">The sequence shown here is derived from an EMBL/GenBank/DDBJ whole genome shotgun (WGS) entry which is preliminary data.</text>
</comment>
<gene>
    <name evidence="1" type="ORF">COU85_01825</name>
</gene>
<dbReference type="Proteomes" id="UP000231086">
    <property type="component" value="Unassembled WGS sequence"/>
</dbReference>